<dbReference type="AlphaFoldDB" id="A0A124GNU3"/>
<reference evidence="1" key="1">
    <citation type="journal article" date="2015" name="Genome Biol. Evol.">
        <title>Organellar Genomes of White Spruce (Picea glauca): Assembly and Annotation.</title>
        <authorList>
            <person name="Jackman S.D."/>
            <person name="Warren R.L."/>
            <person name="Gibb E.A."/>
            <person name="Vandervalk B.P."/>
            <person name="Mohamadi H."/>
            <person name="Chu J."/>
            <person name="Raymond A."/>
            <person name="Pleasance S."/>
            <person name="Coope R."/>
            <person name="Wildung M.R."/>
            <person name="Ritland C.E."/>
            <person name="Bousquet J."/>
            <person name="Jones S.J."/>
            <person name="Bohlmann J."/>
            <person name="Birol I."/>
        </authorList>
    </citation>
    <scope>NUCLEOTIDE SEQUENCE [LARGE SCALE GENOMIC DNA]</scope>
    <source>
        <tissue evidence="1">Flushing bud</tissue>
    </source>
</reference>
<comment type="caution">
    <text evidence="1">The sequence shown here is derived from an EMBL/GenBank/DDBJ whole genome shotgun (WGS) entry which is preliminary data.</text>
</comment>
<protein>
    <submittedName>
        <fullName evidence="1">Uncharacterized protein</fullName>
    </submittedName>
</protein>
<gene>
    <name evidence="1" type="ORF">ABT39_MTgene3139</name>
</gene>
<geneLocation type="mitochondrion" evidence="1"/>
<proteinExistence type="predicted"/>
<dbReference type="EMBL" id="LKAM01000002">
    <property type="protein sequence ID" value="KUM49912.1"/>
    <property type="molecule type" value="Genomic_DNA"/>
</dbReference>
<accession>A0A124GNU3</accession>
<organism evidence="1">
    <name type="scientific">Picea glauca</name>
    <name type="common">White spruce</name>
    <name type="synonym">Pinus glauca</name>
    <dbReference type="NCBI Taxonomy" id="3330"/>
    <lineage>
        <taxon>Eukaryota</taxon>
        <taxon>Viridiplantae</taxon>
        <taxon>Streptophyta</taxon>
        <taxon>Embryophyta</taxon>
        <taxon>Tracheophyta</taxon>
        <taxon>Spermatophyta</taxon>
        <taxon>Pinopsida</taxon>
        <taxon>Pinidae</taxon>
        <taxon>Conifers I</taxon>
        <taxon>Pinales</taxon>
        <taxon>Pinaceae</taxon>
        <taxon>Picea</taxon>
    </lineage>
</organism>
<evidence type="ECO:0000313" key="1">
    <source>
        <dbReference type="EMBL" id="KUM49912.1"/>
    </source>
</evidence>
<keyword evidence="1" id="KW-0496">Mitochondrion</keyword>
<name>A0A124GNU3_PICGL</name>
<sequence length="53" mass="5966">MMVVEKLEPDLLVVVMNLPPSLLPLPMCLPLSLVHKLGSWALDLDLCPEWDLQ</sequence>